<keyword evidence="2" id="KW-1133">Transmembrane helix</keyword>
<dbReference type="Proteomes" id="UP001500897">
    <property type="component" value="Unassembled WGS sequence"/>
</dbReference>
<evidence type="ECO:0000313" key="4">
    <source>
        <dbReference type="Proteomes" id="UP001500897"/>
    </source>
</evidence>
<feature type="transmembrane region" description="Helical" evidence="2">
    <location>
        <begin position="51"/>
        <end position="71"/>
    </location>
</feature>
<feature type="region of interest" description="Disordered" evidence="1">
    <location>
        <begin position="153"/>
        <end position="179"/>
    </location>
</feature>
<evidence type="ECO:0000256" key="1">
    <source>
        <dbReference type="SAM" id="MobiDB-lite"/>
    </source>
</evidence>
<sequence>MATAQPTGARAPWYARTATTAGRPVVLALALAMCAPGEYQLARLAGWSDPWAYGMPAALSAYAGIAAVVAASRPKGARGRVSAILGAGLAIALALAAQIGAHLIEQGHMQGNQAWLIALISAVPPAVVGHLLHLAATPVPATTPATGQLTPRRFSQVEQTPAEAVPAGAPSSPVSAVPPRPAAAPHVPVAYSDPRCTVIRSLYAGGYRPSTSSMRDAIATAGLELRSDGFIRGTLRRLVEEAEPELRLLPEEPVRRLAAVGP</sequence>
<reference evidence="4" key="1">
    <citation type="journal article" date="2019" name="Int. J. Syst. Evol. Microbiol.">
        <title>The Global Catalogue of Microorganisms (GCM) 10K type strain sequencing project: providing services to taxonomists for standard genome sequencing and annotation.</title>
        <authorList>
            <consortium name="The Broad Institute Genomics Platform"/>
            <consortium name="The Broad Institute Genome Sequencing Center for Infectious Disease"/>
            <person name="Wu L."/>
            <person name="Ma J."/>
        </authorList>
    </citation>
    <scope>NUCLEOTIDE SEQUENCE [LARGE SCALE GENOMIC DNA]</scope>
    <source>
        <strain evidence="4">JCM 14559</strain>
    </source>
</reference>
<keyword evidence="2" id="KW-0812">Transmembrane</keyword>
<comment type="caution">
    <text evidence="3">The sequence shown here is derived from an EMBL/GenBank/DDBJ whole genome shotgun (WGS) entry which is preliminary data.</text>
</comment>
<gene>
    <name evidence="3" type="ORF">GCM10009759_55300</name>
</gene>
<proteinExistence type="predicted"/>
<protein>
    <submittedName>
        <fullName evidence="3">Uncharacterized protein</fullName>
    </submittedName>
</protein>
<name>A0ABN2XJ40_9ACTN</name>
<dbReference type="SUPFAM" id="SSF103473">
    <property type="entry name" value="MFS general substrate transporter"/>
    <property type="match status" value="1"/>
</dbReference>
<organism evidence="3 4">
    <name type="scientific">Kitasatospora saccharophila</name>
    <dbReference type="NCBI Taxonomy" id="407973"/>
    <lineage>
        <taxon>Bacteria</taxon>
        <taxon>Bacillati</taxon>
        <taxon>Actinomycetota</taxon>
        <taxon>Actinomycetes</taxon>
        <taxon>Kitasatosporales</taxon>
        <taxon>Streptomycetaceae</taxon>
        <taxon>Kitasatospora</taxon>
    </lineage>
</organism>
<keyword evidence="4" id="KW-1185">Reference proteome</keyword>
<evidence type="ECO:0000256" key="2">
    <source>
        <dbReference type="SAM" id="Phobius"/>
    </source>
</evidence>
<feature type="transmembrane region" description="Helical" evidence="2">
    <location>
        <begin position="113"/>
        <end position="132"/>
    </location>
</feature>
<dbReference type="InterPro" id="IPR036259">
    <property type="entry name" value="MFS_trans_sf"/>
</dbReference>
<accession>A0ABN2XJ40</accession>
<feature type="compositionally biased region" description="Low complexity" evidence="1">
    <location>
        <begin position="161"/>
        <end position="175"/>
    </location>
</feature>
<feature type="transmembrane region" description="Helical" evidence="2">
    <location>
        <begin position="83"/>
        <end position="101"/>
    </location>
</feature>
<dbReference type="EMBL" id="BAAANS010000043">
    <property type="protein sequence ID" value="GAA2112515.1"/>
    <property type="molecule type" value="Genomic_DNA"/>
</dbReference>
<keyword evidence="2" id="KW-0472">Membrane</keyword>
<evidence type="ECO:0000313" key="3">
    <source>
        <dbReference type="EMBL" id="GAA2112515.1"/>
    </source>
</evidence>
<dbReference type="RefSeq" id="WP_344555735.1">
    <property type="nucleotide sequence ID" value="NZ_BAAANS010000043.1"/>
</dbReference>